<accession>A0ABW4AHF3</accession>
<name>A0ABW4AHF3_9ACTN</name>
<proteinExistence type="predicted"/>
<evidence type="ECO:0000313" key="2">
    <source>
        <dbReference type="Proteomes" id="UP001597183"/>
    </source>
</evidence>
<dbReference type="Gene3D" id="1.25.10.10">
    <property type="entry name" value="Leucine-rich Repeat Variant"/>
    <property type="match status" value="1"/>
</dbReference>
<organism evidence="1 2">
    <name type="scientific">Actinoplanes sichuanensis</name>
    <dbReference type="NCBI Taxonomy" id="512349"/>
    <lineage>
        <taxon>Bacteria</taxon>
        <taxon>Bacillati</taxon>
        <taxon>Actinomycetota</taxon>
        <taxon>Actinomycetes</taxon>
        <taxon>Micromonosporales</taxon>
        <taxon>Micromonosporaceae</taxon>
        <taxon>Actinoplanes</taxon>
    </lineage>
</organism>
<dbReference type="InterPro" id="IPR011989">
    <property type="entry name" value="ARM-like"/>
</dbReference>
<dbReference type="EMBL" id="JBHTMK010000043">
    <property type="protein sequence ID" value="MFD1370224.1"/>
    <property type="molecule type" value="Genomic_DNA"/>
</dbReference>
<keyword evidence="2" id="KW-1185">Reference proteome</keyword>
<reference evidence="2" key="1">
    <citation type="journal article" date="2019" name="Int. J. Syst. Evol. Microbiol.">
        <title>The Global Catalogue of Microorganisms (GCM) 10K type strain sequencing project: providing services to taxonomists for standard genome sequencing and annotation.</title>
        <authorList>
            <consortium name="The Broad Institute Genomics Platform"/>
            <consortium name="The Broad Institute Genome Sequencing Center for Infectious Disease"/>
            <person name="Wu L."/>
            <person name="Ma J."/>
        </authorList>
    </citation>
    <scope>NUCLEOTIDE SEQUENCE [LARGE SCALE GENOMIC DNA]</scope>
    <source>
        <strain evidence="2">CCM 7526</strain>
    </source>
</reference>
<gene>
    <name evidence="1" type="ORF">ACFQ5G_33225</name>
</gene>
<comment type="caution">
    <text evidence="1">The sequence shown here is derived from an EMBL/GenBank/DDBJ whole genome shotgun (WGS) entry which is preliminary data.</text>
</comment>
<dbReference type="RefSeq" id="WP_317790911.1">
    <property type="nucleotide sequence ID" value="NZ_AP028461.1"/>
</dbReference>
<protein>
    <recommendedName>
        <fullName evidence="3">HEAT repeat domain-containing protein</fullName>
    </recommendedName>
</protein>
<dbReference type="Proteomes" id="UP001597183">
    <property type="component" value="Unassembled WGS sequence"/>
</dbReference>
<evidence type="ECO:0000313" key="1">
    <source>
        <dbReference type="EMBL" id="MFD1370224.1"/>
    </source>
</evidence>
<sequence length="536" mass="59337">MGETPLWQLFRDAGEPGASEAVDLLAGRLARIGADPVLEGVATTGERLEMLTLMPLAGRPRLLVRLDERSRGAAWRLTTRSWRDGRWVAETRPDDPWHAVRDLVAAFDSDPASAGPIAVALAATDPDGRRRERAVSAMAGLRRPEHLPFLALRCDDWVPRVRGAAAEALTEALRERPEHQLRVALPMAAHLSGRRRGGMALRIIELLVEDDFARYAPLLLHDRDRRGRRLAFTVGQRQDRWAYADLIRFATREPDPAVRLEAARLVTRAAVDRRDADALRELAGVRFVAVRSLALAGLAELGHDDEVAATLTDPAPLIRAFARSRATRPAERYRMLLSSDQIPPDSPVDVVCGAILGLAEMGDRRDAPLLHPFLRHRAPRLRAAAVRGLVLLDSVPIEETVPLLTDPHRHVVREASIALRTYPRRLPAELPWTLLADPRPEVRLGGFRLLTAHHPIVRLTAALTLAVDPDAVLAHRGRMAAVGLIFVLADRFLEPAPPSGVDREHVAILPALLEQARPRLGRHDARLRAVLTRWPV</sequence>
<evidence type="ECO:0008006" key="3">
    <source>
        <dbReference type="Google" id="ProtNLM"/>
    </source>
</evidence>
<dbReference type="SUPFAM" id="SSF48371">
    <property type="entry name" value="ARM repeat"/>
    <property type="match status" value="1"/>
</dbReference>
<dbReference type="InterPro" id="IPR016024">
    <property type="entry name" value="ARM-type_fold"/>
</dbReference>